<keyword evidence="2" id="KW-0732">Signal</keyword>
<sequence length="441" mass="44772">MTRFAHISLASLVLVFASACSSSSSEAPAPAAVNVEAEAAVNADLGAEALVEEHDEGTVAWRIDTDGQVKAAVSATATGRVKEDVSGSLIYKVEGSEPKTVPLVLDAKTGLLVAAGPKLEADLTEVNYTVTVSGKPWTGVMHVPVGGTAELVAGAKVTAEAKLPDETVGPHGGTIQIVGDDRLEMVADASSGETRVYVLDVNLKPVRIESRKLRMGFVAEKTTFVNFDPEPSGFFFSARLGASASLLNPLRVTASLSIGTVTHAAIWGYRPGIRIYAPTATVRIASAPRIRFSLQGGFDSGVDVYGRAHVKTRFHGDDDDHDHHRKGNNGRHFGQDGTFARDSGGFKQDDAVHPGSSKAKGGGDDDRGPSAKGGHDHGSSVKISGGSSKGGGHDDHGGSARSSGGGGSKGGGSAKSSGGGSKGGGGDAKGGGGGGGKGGKK</sequence>
<feature type="chain" id="PRO_5040993111" description="Lipoprotein" evidence="2">
    <location>
        <begin position="28"/>
        <end position="441"/>
    </location>
</feature>
<feature type="signal peptide" evidence="2">
    <location>
        <begin position="1"/>
        <end position="27"/>
    </location>
</feature>
<protein>
    <recommendedName>
        <fullName evidence="5">Lipoprotein</fullName>
    </recommendedName>
</protein>
<keyword evidence="4" id="KW-1185">Reference proteome</keyword>
<feature type="compositionally biased region" description="Gly residues" evidence="1">
    <location>
        <begin position="403"/>
        <end position="441"/>
    </location>
</feature>
<name>A0A9X3WYJ5_9BACT</name>
<dbReference type="EMBL" id="JAGTJJ010000002">
    <property type="protein sequence ID" value="MDC3980504.1"/>
    <property type="molecule type" value="Genomic_DNA"/>
</dbReference>
<comment type="caution">
    <text evidence="3">The sequence shown here is derived from an EMBL/GenBank/DDBJ whole genome shotgun (WGS) entry which is preliminary data.</text>
</comment>
<evidence type="ECO:0000313" key="3">
    <source>
        <dbReference type="EMBL" id="MDC3980504.1"/>
    </source>
</evidence>
<evidence type="ECO:0000313" key="4">
    <source>
        <dbReference type="Proteomes" id="UP001151081"/>
    </source>
</evidence>
<evidence type="ECO:0000256" key="2">
    <source>
        <dbReference type="SAM" id="SignalP"/>
    </source>
</evidence>
<dbReference type="PROSITE" id="PS51257">
    <property type="entry name" value="PROKAR_LIPOPROTEIN"/>
    <property type="match status" value="1"/>
</dbReference>
<reference evidence="3 4" key="1">
    <citation type="submission" date="2021-04" db="EMBL/GenBank/DDBJ databases">
        <title>Genome analysis of Polyangium sp.</title>
        <authorList>
            <person name="Li Y."/>
            <person name="Wang J."/>
        </authorList>
    </citation>
    <scope>NUCLEOTIDE SEQUENCE [LARGE SCALE GENOMIC DNA]</scope>
    <source>
        <strain evidence="3 4">SDU14</strain>
    </source>
</reference>
<dbReference type="AlphaFoldDB" id="A0A9X3WYJ5"/>
<dbReference type="RefSeq" id="WP_272458356.1">
    <property type="nucleotide sequence ID" value="NZ_JAGTJJ010000002.1"/>
</dbReference>
<evidence type="ECO:0000256" key="1">
    <source>
        <dbReference type="SAM" id="MobiDB-lite"/>
    </source>
</evidence>
<feature type="compositionally biased region" description="Basic and acidic residues" evidence="1">
    <location>
        <begin position="361"/>
        <end position="379"/>
    </location>
</feature>
<gene>
    <name evidence="3" type="ORF">KEG57_08370</name>
</gene>
<accession>A0A9X3WYJ5</accession>
<dbReference type="Proteomes" id="UP001151081">
    <property type="component" value="Unassembled WGS sequence"/>
</dbReference>
<feature type="region of interest" description="Disordered" evidence="1">
    <location>
        <begin position="313"/>
        <end position="441"/>
    </location>
</feature>
<proteinExistence type="predicted"/>
<organism evidence="3 4">
    <name type="scientific">Polyangium jinanense</name>
    <dbReference type="NCBI Taxonomy" id="2829994"/>
    <lineage>
        <taxon>Bacteria</taxon>
        <taxon>Pseudomonadati</taxon>
        <taxon>Myxococcota</taxon>
        <taxon>Polyangia</taxon>
        <taxon>Polyangiales</taxon>
        <taxon>Polyangiaceae</taxon>
        <taxon>Polyangium</taxon>
    </lineage>
</organism>
<evidence type="ECO:0008006" key="5">
    <source>
        <dbReference type="Google" id="ProtNLM"/>
    </source>
</evidence>